<sequence>MGILERGCNVALIRHEDVTARPDAVLDRLCALFAIERNPGALALPDTQLGEMTTRTIEGPRRDATPVFSDADRAFVQRALDHDTETRLGYRFAA</sequence>
<evidence type="ECO:0000313" key="2">
    <source>
        <dbReference type="Proteomes" id="UP000029917"/>
    </source>
</evidence>
<keyword evidence="2" id="KW-1185">Reference proteome</keyword>
<organism evidence="1 2">
    <name type="scientific">Paracoccus sphaerophysae</name>
    <dbReference type="NCBI Taxonomy" id="690417"/>
    <lineage>
        <taxon>Bacteria</taxon>
        <taxon>Pseudomonadati</taxon>
        <taxon>Pseudomonadota</taxon>
        <taxon>Alphaproteobacteria</taxon>
        <taxon>Rhodobacterales</taxon>
        <taxon>Paracoccaceae</taxon>
        <taxon>Paracoccus</taxon>
    </lineage>
</organism>
<gene>
    <name evidence="1" type="ORF">IC63_03405</name>
</gene>
<accession>A0A099FDM2</accession>
<evidence type="ECO:0000313" key="1">
    <source>
        <dbReference type="EMBL" id="KGJ08865.1"/>
    </source>
</evidence>
<name>A0A099FDM2_9RHOB</name>
<reference evidence="1 2" key="2">
    <citation type="submission" date="2014-10" db="EMBL/GenBank/DDBJ databases">
        <title>Paracoccus sanguinis sp. nov., isolated from clinical specimens of New York State patients.</title>
        <authorList>
            <person name="Mingle L.A."/>
            <person name="Cole J.A."/>
            <person name="Lapierre P."/>
            <person name="Musser K.A."/>
        </authorList>
    </citation>
    <scope>NUCLEOTIDE SEQUENCE [LARGE SCALE GENOMIC DNA]</scope>
    <source>
        <strain evidence="1 2">HAMBI 3106</strain>
    </source>
</reference>
<protein>
    <recommendedName>
        <fullName evidence="3">Sulfotransferase domain-containing protein</fullName>
    </recommendedName>
</protein>
<evidence type="ECO:0008006" key="3">
    <source>
        <dbReference type="Google" id="ProtNLM"/>
    </source>
</evidence>
<proteinExistence type="predicted"/>
<reference evidence="1 2" key="1">
    <citation type="submission" date="2014-09" db="EMBL/GenBank/DDBJ databases">
        <authorList>
            <person name="McGinnis J.M."/>
            <person name="Wolfgang W.J."/>
        </authorList>
    </citation>
    <scope>NUCLEOTIDE SEQUENCE [LARGE SCALE GENOMIC DNA]</scope>
    <source>
        <strain evidence="1 2">HAMBI 3106</strain>
    </source>
</reference>
<dbReference type="RefSeq" id="WP_036716926.1">
    <property type="nucleotide sequence ID" value="NZ_JRKS01000006.1"/>
</dbReference>
<dbReference type="EMBL" id="JRKS01000006">
    <property type="protein sequence ID" value="KGJ08865.1"/>
    <property type="molecule type" value="Genomic_DNA"/>
</dbReference>
<dbReference type="AlphaFoldDB" id="A0A099FDM2"/>
<comment type="caution">
    <text evidence="1">The sequence shown here is derived from an EMBL/GenBank/DDBJ whole genome shotgun (WGS) entry which is preliminary data.</text>
</comment>
<dbReference type="OrthoDB" id="7904151at2"/>
<dbReference type="Proteomes" id="UP000029917">
    <property type="component" value="Unassembled WGS sequence"/>
</dbReference>